<dbReference type="CDD" id="cd08509">
    <property type="entry name" value="PBP2_TmCBP_oligosaccharides_like"/>
    <property type="match status" value="1"/>
</dbReference>
<dbReference type="Pfam" id="PF00496">
    <property type="entry name" value="SBP_bac_5"/>
    <property type="match status" value="1"/>
</dbReference>
<comment type="caution">
    <text evidence="3">The sequence shown here is derived from an EMBL/GenBank/DDBJ whole genome shotgun (WGS) entry which is preliminary data.</text>
</comment>
<dbReference type="GO" id="GO:0042597">
    <property type="term" value="C:periplasmic space"/>
    <property type="evidence" value="ECO:0007669"/>
    <property type="project" value="UniProtKB-ARBA"/>
</dbReference>
<dbReference type="Proteomes" id="UP000246722">
    <property type="component" value="Unassembled WGS sequence"/>
</dbReference>
<sequence length="561" mass="59545">MFLHSSRTRSLAVAAIVATAALALTGCTSSGSSSSSSSADTLIAYTGQSGDYQINFNPYSPSSIGGIGTIFEGLFFITNVNSAPYTPLLGTDYTWSDDGTQLDVTLREGVTWSDGEAFTADDVVFTFNMLLDTPSINTGGFDGTVTAADDTHVTFTWTHPAFVDGPTVLGRSYIVPEHIWKDVDPTTDVMEKPVGTGAFALTNFKAQAFTLSANPTYWDGEPKVKAVRYLSLSGNTAGADALAAGTIDWQTGPVPDIKNVSKNYQGYDAITVPQNQMILATCSSAELGCTGPQTDPAVRQAIYYAMDRDQANSLAFEDTASEISPSFALTTSQSDLISSSLEEPIAPSSPDVATSDALLTGAGWAKGADGIYAKDGEKLSLTVEVVTGWTDYITALDTIKQQLKTAGIDITVAQSSWNEWTDKKGKGNYQLAIDSLGQGPASDPYYLYNNYFSTANTAAVGTSVSLNIGRFSDANVDAALTVLKATNPADTATRQAQFDIIQASIVENMPYIPIMTGGTTSEFHSAKFSGWPTLDDLYAFPAIWASPDNSQIFKTLVPTGK</sequence>
<dbReference type="InterPro" id="IPR039424">
    <property type="entry name" value="SBP_5"/>
</dbReference>
<dbReference type="Gene3D" id="3.10.105.10">
    <property type="entry name" value="Dipeptide-binding Protein, Domain 3"/>
    <property type="match status" value="1"/>
</dbReference>
<feature type="signal peptide" evidence="1">
    <location>
        <begin position="1"/>
        <end position="23"/>
    </location>
</feature>
<dbReference type="SUPFAM" id="SSF53850">
    <property type="entry name" value="Periplasmic binding protein-like II"/>
    <property type="match status" value="1"/>
</dbReference>
<evidence type="ECO:0000313" key="4">
    <source>
        <dbReference type="Proteomes" id="UP000246722"/>
    </source>
</evidence>
<name>A0A317ZVA4_9MICO</name>
<evidence type="ECO:0000259" key="2">
    <source>
        <dbReference type="Pfam" id="PF00496"/>
    </source>
</evidence>
<keyword evidence="4" id="KW-1185">Reference proteome</keyword>
<dbReference type="EMBL" id="QHLY01000012">
    <property type="protein sequence ID" value="PXA68604.1"/>
    <property type="molecule type" value="Genomic_DNA"/>
</dbReference>
<dbReference type="Gene3D" id="3.90.76.10">
    <property type="entry name" value="Dipeptide-binding Protein, Domain 1"/>
    <property type="match status" value="1"/>
</dbReference>
<dbReference type="PANTHER" id="PTHR30290:SF82">
    <property type="entry name" value="ABC-TYPE DIPEPTIDE_OLIGOPEPTIDE TRANSPORT SYSTEM, PERIPLASMIC COMPONENT"/>
    <property type="match status" value="1"/>
</dbReference>
<dbReference type="GO" id="GO:0015833">
    <property type="term" value="P:peptide transport"/>
    <property type="evidence" value="ECO:0007669"/>
    <property type="project" value="TreeGrafter"/>
</dbReference>
<organism evidence="3 4">
    <name type="scientific">Cryobacterium arcticum</name>
    <dbReference type="NCBI Taxonomy" id="670052"/>
    <lineage>
        <taxon>Bacteria</taxon>
        <taxon>Bacillati</taxon>
        <taxon>Actinomycetota</taxon>
        <taxon>Actinomycetes</taxon>
        <taxon>Micrococcales</taxon>
        <taxon>Microbacteriaceae</taxon>
        <taxon>Cryobacterium</taxon>
    </lineage>
</organism>
<dbReference type="PIRSF" id="PIRSF002741">
    <property type="entry name" value="MppA"/>
    <property type="match status" value="1"/>
</dbReference>
<dbReference type="PANTHER" id="PTHR30290">
    <property type="entry name" value="PERIPLASMIC BINDING COMPONENT OF ABC TRANSPORTER"/>
    <property type="match status" value="1"/>
</dbReference>
<dbReference type="InterPro" id="IPR000914">
    <property type="entry name" value="SBP_5_dom"/>
</dbReference>
<evidence type="ECO:0000313" key="3">
    <source>
        <dbReference type="EMBL" id="PXA68604.1"/>
    </source>
</evidence>
<dbReference type="GO" id="GO:1904680">
    <property type="term" value="F:peptide transmembrane transporter activity"/>
    <property type="evidence" value="ECO:0007669"/>
    <property type="project" value="TreeGrafter"/>
</dbReference>
<feature type="chain" id="PRO_5038926519" evidence="1">
    <location>
        <begin position="24"/>
        <end position="561"/>
    </location>
</feature>
<accession>A0A317ZVA4</accession>
<feature type="domain" description="Solute-binding protein family 5" evidence="2">
    <location>
        <begin position="85"/>
        <end position="456"/>
    </location>
</feature>
<dbReference type="RefSeq" id="WP_110128271.1">
    <property type="nucleotide sequence ID" value="NZ_QHLY01000012.1"/>
</dbReference>
<dbReference type="InterPro" id="IPR030678">
    <property type="entry name" value="Peptide/Ni-bd"/>
</dbReference>
<keyword evidence="1" id="KW-0732">Signal</keyword>
<reference evidence="3 4" key="1">
    <citation type="submission" date="2018-05" db="EMBL/GenBank/DDBJ databases">
        <title>Genetic diversity of glacier-inhabiting Cryobacterium bacteria in China and description of Cryobacterium mengkeensis sp. nov. and Arthrobacter glacialis sp. nov.</title>
        <authorList>
            <person name="Liu Q."/>
            <person name="Xin Y.-H."/>
        </authorList>
    </citation>
    <scope>NUCLEOTIDE SEQUENCE [LARGE SCALE GENOMIC DNA]</scope>
    <source>
        <strain evidence="3 4">SK-1</strain>
    </source>
</reference>
<dbReference type="OrthoDB" id="9764591at2"/>
<evidence type="ECO:0000256" key="1">
    <source>
        <dbReference type="SAM" id="SignalP"/>
    </source>
</evidence>
<protein>
    <submittedName>
        <fullName evidence="3">Peptide ABC transporter substrate-binding protein</fullName>
    </submittedName>
</protein>
<dbReference type="PROSITE" id="PS51257">
    <property type="entry name" value="PROKAR_LIPOPROTEIN"/>
    <property type="match status" value="1"/>
</dbReference>
<dbReference type="GO" id="GO:0043190">
    <property type="term" value="C:ATP-binding cassette (ABC) transporter complex"/>
    <property type="evidence" value="ECO:0007669"/>
    <property type="project" value="InterPro"/>
</dbReference>
<dbReference type="AlphaFoldDB" id="A0A317ZVA4"/>
<gene>
    <name evidence="3" type="ORF">CTB96_18645</name>
</gene>
<dbReference type="Gene3D" id="3.40.190.10">
    <property type="entry name" value="Periplasmic binding protein-like II"/>
    <property type="match status" value="1"/>
</dbReference>
<proteinExistence type="predicted"/>